<gene>
    <name evidence="1" type="ORF">LEP1GSC035_0440</name>
</gene>
<evidence type="ECO:0000313" key="2">
    <source>
        <dbReference type="Proteomes" id="UP000012099"/>
    </source>
</evidence>
<sequence length="151" mass="17698">MIFFHFSLAQIRKMSDGLSMDSKERAETIREGNRAFNEGNIRKARDLFIKAEYKDGLIRLGDHFMYEKKMPLLAYGYYKKAGYQKRIDEIFQRMIWAFSQWIGADKFKAQPIDPMAEVPSTPSFPDVSEFQIHPLLRQTALDILKKRGIQI</sequence>
<dbReference type="EMBL" id="AHMH02000161">
    <property type="protein sequence ID" value="EMM98187.1"/>
    <property type="molecule type" value="Genomic_DNA"/>
</dbReference>
<reference evidence="1 2" key="1">
    <citation type="submission" date="2013-01" db="EMBL/GenBank/DDBJ databases">
        <authorList>
            <person name="Harkins D.M."/>
            <person name="Durkin A.S."/>
            <person name="Brinkac L.M."/>
            <person name="Haft D.H."/>
            <person name="Selengut J.D."/>
            <person name="Sanka R."/>
            <person name="DePew J."/>
            <person name="Purushe J."/>
            <person name="Whelen A.C."/>
            <person name="Vinetz J.M."/>
            <person name="Sutton G.G."/>
            <person name="Nierman W.C."/>
            <person name="Fouts D.E."/>
        </authorList>
    </citation>
    <scope>NUCLEOTIDE SEQUENCE [LARGE SCALE GENOMIC DNA]</scope>
    <source>
        <strain evidence="1 2">2007001578</strain>
    </source>
</reference>
<keyword evidence="2" id="KW-1185">Reference proteome</keyword>
<evidence type="ECO:0000313" key="1">
    <source>
        <dbReference type="EMBL" id="EMM98187.1"/>
    </source>
</evidence>
<accession>A0ABP2T2C2</accession>
<name>A0ABP2T2C2_9LEPT</name>
<dbReference type="Proteomes" id="UP000012099">
    <property type="component" value="Unassembled WGS sequence"/>
</dbReference>
<evidence type="ECO:0008006" key="3">
    <source>
        <dbReference type="Google" id="ProtNLM"/>
    </source>
</evidence>
<protein>
    <recommendedName>
        <fullName evidence="3">Tetratricopeptide repeat protein</fullName>
    </recommendedName>
</protein>
<proteinExistence type="predicted"/>
<comment type="caution">
    <text evidence="1">The sequence shown here is derived from an EMBL/GenBank/DDBJ whole genome shotgun (WGS) entry which is preliminary data.</text>
</comment>
<organism evidence="1 2">
    <name type="scientific">Leptospira noguchii str. 2007001578</name>
    <dbReference type="NCBI Taxonomy" id="1049974"/>
    <lineage>
        <taxon>Bacteria</taxon>
        <taxon>Pseudomonadati</taxon>
        <taxon>Spirochaetota</taxon>
        <taxon>Spirochaetia</taxon>
        <taxon>Leptospirales</taxon>
        <taxon>Leptospiraceae</taxon>
        <taxon>Leptospira</taxon>
    </lineage>
</organism>